<evidence type="ECO:0000313" key="11">
    <source>
        <dbReference type="Proteomes" id="UP000663860"/>
    </source>
</evidence>
<feature type="transmembrane region" description="Helical" evidence="8">
    <location>
        <begin position="52"/>
        <end position="77"/>
    </location>
</feature>
<feature type="transmembrane region" description="Helical" evidence="8">
    <location>
        <begin position="97"/>
        <end position="116"/>
    </location>
</feature>
<evidence type="ECO:0000256" key="6">
    <source>
        <dbReference type="ARBA" id="ARBA00023170"/>
    </source>
</evidence>
<dbReference type="PANTHER" id="PTHR24243">
    <property type="entry name" value="G-PROTEIN COUPLED RECEPTOR"/>
    <property type="match status" value="1"/>
</dbReference>
<evidence type="ECO:0000313" key="10">
    <source>
        <dbReference type="EMBL" id="CAF1377185.1"/>
    </source>
</evidence>
<keyword evidence="3 8" id="KW-1133">Transmembrane helix</keyword>
<evidence type="ECO:0000256" key="4">
    <source>
        <dbReference type="ARBA" id="ARBA00023040"/>
    </source>
</evidence>
<dbReference type="EMBL" id="CAJNOE010001032">
    <property type="protein sequence ID" value="CAF1377185.1"/>
    <property type="molecule type" value="Genomic_DNA"/>
</dbReference>
<dbReference type="SUPFAM" id="SSF81321">
    <property type="entry name" value="Family A G protein-coupled receptor-like"/>
    <property type="match status" value="1"/>
</dbReference>
<dbReference type="PANTHER" id="PTHR24243:SF230">
    <property type="entry name" value="G-PROTEIN COUPLED RECEPTORS FAMILY 1 PROFILE DOMAIN-CONTAINING PROTEIN"/>
    <property type="match status" value="1"/>
</dbReference>
<accession>A0A815JFC9</accession>
<evidence type="ECO:0000256" key="1">
    <source>
        <dbReference type="ARBA" id="ARBA00004141"/>
    </source>
</evidence>
<sequence>MATNTTSVYLDFITRELNRYIPLPALILGTIGNLLNIMVFSRSSVRKNPCSLYFISGSIANFFSLYIGLITPFLALYNLDFTQQINILCKIRFYLRFNTITLSTWYILFASIDRFLSTSMNVRYRSWSSIHIAKRIIILASIICFIFLYTQVFYCYSINQKNVCTYSTNLCKLSVDIVLLLCNSGIPPILMVLISILTIKNIKHSNQINSHQRRRDRQITRILFIQVIILVLCATPITAQKLYSYATMFIIKDQLRTSIDNLISQITIEISYINNSATFYIYSLTSKKFRTEVRRVFSSLFTGQICKTNTVRPISIPVQFNSNSNKITVYNDYQCKPLKT</sequence>
<protein>
    <recommendedName>
        <fullName evidence="9">G-protein coupled receptors family 1 profile domain-containing protein</fullName>
    </recommendedName>
</protein>
<name>A0A815JFC9_9BILA</name>
<evidence type="ECO:0000256" key="2">
    <source>
        <dbReference type="ARBA" id="ARBA00022692"/>
    </source>
</evidence>
<dbReference type="Gene3D" id="1.20.1070.10">
    <property type="entry name" value="Rhodopsin 7-helix transmembrane proteins"/>
    <property type="match status" value="1"/>
</dbReference>
<dbReference type="GO" id="GO:0004930">
    <property type="term" value="F:G protein-coupled receptor activity"/>
    <property type="evidence" value="ECO:0007669"/>
    <property type="project" value="UniProtKB-KW"/>
</dbReference>
<dbReference type="InterPro" id="IPR000276">
    <property type="entry name" value="GPCR_Rhodpsn"/>
</dbReference>
<feature type="transmembrane region" description="Helical" evidence="8">
    <location>
        <begin position="20"/>
        <end position="40"/>
    </location>
</feature>
<keyword evidence="5 8" id="KW-0472">Membrane</keyword>
<dbReference type="PROSITE" id="PS50262">
    <property type="entry name" value="G_PROTEIN_RECEP_F1_2"/>
    <property type="match status" value="1"/>
</dbReference>
<evidence type="ECO:0000256" key="5">
    <source>
        <dbReference type="ARBA" id="ARBA00023136"/>
    </source>
</evidence>
<feature type="transmembrane region" description="Helical" evidence="8">
    <location>
        <begin position="219"/>
        <end position="239"/>
    </location>
</feature>
<keyword evidence="6" id="KW-0675">Receptor</keyword>
<feature type="transmembrane region" description="Helical" evidence="8">
    <location>
        <begin position="136"/>
        <end position="157"/>
    </location>
</feature>
<comment type="caution">
    <text evidence="10">The sequence shown here is derived from an EMBL/GenBank/DDBJ whole genome shotgun (WGS) entry which is preliminary data.</text>
</comment>
<comment type="subcellular location">
    <subcellularLocation>
        <location evidence="1">Membrane</location>
        <topology evidence="1">Multi-pass membrane protein</topology>
    </subcellularLocation>
</comment>
<organism evidence="10 11">
    <name type="scientific">Adineta steineri</name>
    <dbReference type="NCBI Taxonomy" id="433720"/>
    <lineage>
        <taxon>Eukaryota</taxon>
        <taxon>Metazoa</taxon>
        <taxon>Spiralia</taxon>
        <taxon>Gnathifera</taxon>
        <taxon>Rotifera</taxon>
        <taxon>Eurotatoria</taxon>
        <taxon>Bdelloidea</taxon>
        <taxon>Adinetida</taxon>
        <taxon>Adinetidae</taxon>
        <taxon>Adineta</taxon>
    </lineage>
</organism>
<evidence type="ECO:0000256" key="7">
    <source>
        <dbReference type="ARBA" id="ARBA00023224"/>
    </source>
</evidence>
<keyword evidence="4" id="KW-0297">G-protein coupled receptor</keyword>
<feature type="domain" description="G-protein coupled receptors family 1 profile" evidence="9">
    <location>
        <begin position="32"/>
        <end position="282"/>
    </location>
</feature>
<dbReference type="AlphaFoldDB" id="A0A815JFC9"/>
<dbReference type="Pfam" id="PF00001">
    <property type="entry name" value="7tm_1"/>
    <property type="match status" value="1"/>
</dbReference>
<dbReference type="GO" id="GO:0005886">
    <property type="term" value="C:plasma membrane"/>
    <property type="evidence" value="ECO:0007669"/>
    <property type="project" value="TreeGrafter"/>
</dbReference>
<evidence type="ECO:0000256" key="3">
    <source>
        <dbReference type="ARBA" id="ARBA00022989"/>
    </source>
</evidence>
<feature type="transmembrane region" description="Helical" evidence="8">
    <location>
        <begin position="177"/>
        <end position="199"/>
    </location>
</feature>
<evidence type="ECO:0000256" key="8">
    <source>
        <dbReference type="SAM" id="Phobius"/>
    </source>
</evidence>
<dbReference type="PRINTS" id="PR00237">
    <property type="entry name" value="GPCRRHODOPSN"/>
</dbReference>
<dbReference type="Proteomes" id="UP000663860">
    <property type="component" value="Unassembled WGS sequence"/>
</dbReference>
<keyword evidence="7" id="KW-0807">Transducer</keyword>
<proteinExistence type="predicted"/>
<reference evidence="10" key="1">
    <citation type="submission" date="2021-02" db="EMBL/GenBank/DDBJ databases">
        <authorList>
            <person name="Nowell W R."/>
        </authorList>
    </citation>
    <scope>NUCLEOTIDE SEQUENCE</scope>
</reference>
<evidence type="ECO:0000259" key="9">
    <source>
        <dbReference type="PROSITE" id="PS50262"/>
    </source>
</evidence>
<keyword evidence="2 8" id="KW-0812">Transmembrane</keyword>
<gene>
    <name evidence="10" type="ORF">IZO911_LOCUS38198</name>
</gene>
<dbReference type="InterPro" id="IPR017452">
    <property type="entry name" value="GPCR_Rhodpsn_7TM"/>
</dbReference>